<sequence length="100" mass="10708">MPKVDAKGRVVLPKAIRERLGIAPGAEVEIREEDGKAVVELEESPDEIIADIEAMIDSHGDTDSVADDELDPISKDHVETIRRGTGSNGESPEESDAGDD</sequence>
<dbReference type="InterPro" id="IPR037914">
    <property type="entry name" value="SpoVT-AbrB_sf"/>
</dbReference>
<dbReference type="GO" id="GO:0003677">
    <property type="term" value="F:DNA binding"/>
    <property type="evidence" value="ECO:0007669"/>
    <property type="project" value="UniProtKB-KW"/>
</dbReference>
<dbReference type="SUPFAM" id="SSF89447">
    <property type="entry name" value="AbrB/MazE/MraZ-like"/>
    <property type="match status" value="1"/>
</dbReference>
<dbReference type="Pfam" id="PF04014">
    <property type="entry name" value="MazE_antitoxin"/>
    <property type="match status" value="1"/>
</dbReference>
<organism evidence="3 4">
    <name type="scientific">Salinirubrum litoreum</name>
    <dbReference type="NCBI Taxonomy" id="1126234"/>
    <lineage>
        <taxon>Archaea</taxon>
        <taxon>Methanobacteriati</taxon>
        <taxon>Methanobacteriota</taxon>
        <taxon>Stenosarchaea group</taxon>
        <taxon>Halobacteria</taxon>
        <taxon>Halobacteriales</taxon>
        <taxon>Haloferacaceae</taxon>
        <taxon>Salinirubrum</taxon>
    </lineage>
</organism>
<dbReference type="Proteomes" id="UP001596201">
    <property type="component" value="Unassembled WGS sequence"/>
</dbReference>
<dbReference type="InterPro" id="IPR007159">
    <property type="entry name" value="SpoVT-AbrB_dom"/>
</dbReference>
<dbReference type="EMBL" id="JBHSKX010000002">
    <property type="protein sequence ID" value="MFC5367745.1"/>
    <property type="molecule type" value="Genomic_DNA"/>
</dbReference>
<dbReference type="PROSITE" id="PS51740">
    <property type="entry name" value="SPOVT_ABRB"/>
    <property type="match status" value="1"/>
</dbReference>
<proteinExistence type="predicted"/>
<dbReference type="AlphaFoldDB" id="A0ABD5RCH8"/>
<name>A0ABD5RCH8_9EURY</name>
<keyword evidence="3" id="KW-0238">DNA-binding</keyword>
<gene>
    <name evidence="3" type="ORF">ACFPJ5_12455</name>
</gene>
<dbReference type="NCBIfam" id="TIGR01439">
    <property type="entry name" value="lp_hng_hel_AbrB"/>
    <property type="match status" value="1"/>
</dbReference>
<evidence type="ECO:0000313" key="4">
    <source>
        <dbReference type="Proteomes" id="UP001596201"/>
    </source>
</evidence>
<accession>A0ABD5RCH8</accession>
<evidence type="ECO:0000259" key="2">
    <source>
        <dbReference type="PROSITE" id="PS51740"/>
    </source>
</evidence>
<comment type="caution">
    <text evidence="3">The sequence shown here is derived from an EMBL/GenBank/DDBJ whole genome shotgun (WGS) entry which is preliminary data.</text>
</comment>
<dbReference type="Gene3D" id="2.10.260.10">
    <property type="match status" value="1"/>
</dbReference>
<feature type="domain" description="SpoVT-AbrB" evidence="2">
    <location>
        <begin position="1"/>
        <end position="44"/>
    </location>
</feature>
<evidence type="ECO:0000256" key="1">
    <source>
        <dbReference type="SAM" id="MobiDB-lite"/>
    </source>
</evidence>
<keyword evidence="4" id="KW-1185">Reference proteome</keyword>
<feature type="region of interest" description="Disordered" evidence="1">
    <location>
        <begin position="77"/>
        <end position="100"/>
    </location>
</feature>
<dbReference type="SMART" id="SM00966">
    <property type="entry name" value="SpoVT_AbrB"/>
    <property type="match status" value="1"/>
</dbReference>
<evidence type="ECO:0000313" key="3">
    <source>
        <dbReference type="EMBL" id="MFC5367745.1"/>
    </source>
</evidence>
<protein>
    <submittedName>
        <fullName evidence="3">AbrB/MazE/SpoVT family DNA-binding domain-containing protein</fullName>
    </submittedName>
</protein>
<dbReference type="RefSeq" id="WP_227229991.1">
    <property type="nucleotide sequence ID" value="NZ_JAJCVJ010000002.1"/>
</dbReference>
<reference evidence="3 4" key="1">
    <citation type="journal article" date="2019" name="Int. J. Syst. Evol. Microbiol.">
        <title>The Global Catalogue of Microorganisms (GCM) 10K type strain sequencing project: providing services to taxonomists for standard genome sequencing and annotation.</title>
        <authorList>
            <consortium name="The Broad Institute Genomics Platform"/>
            <consortium name="The Broad Institute Genome Sequencing Center for Infectious Disease"/>
            <person name="Wu L."/>
            <person name="Ma J."/>
        </authorList>
    </citation>
    <scope>NUCLEOTIDE SEQUENCE [LARGE SCALE GENOMIC DNA]</scope>
    <source>
        <strain evidence="3 4">CGMCC 1.12237</strain>
    </source>
</reference>
<feature type="compositionally biased region" description="Acidic residues" evidence="1">
    <location>
        <begin position="91"/>
        <end position="100"/>
    </location>
</feature>